<dbReference type="Pfam" id="PF22998">
    <property type="entry name" value="GNAT_LYC1-like"/>
    <property type="match status" value="1"/>
</dbReference>
<accession>A0AAW0QJ25</accession>
<comment type="caution">
    <text evidence="3">The sequence shown here is derived from an EMBL/GenBank/DDBJ whole genome shotgun (WGS) entry which is preliminary data.</text>
</comment>
<dbReference type="EMBL" id="JAQQWP010000008">
    <property type="protein sequence ID" value="KAK8106032.1"/>
    <property type="molecule type" value="Genomic_DNA"/>
</dbReference>
<dbReference type="AlphaFoldDB" id="A0AAW0QJ25"/>
<dbReference type="SUPFAM" id="SSF55729">
    <property type="entry name" value="Acyl-CoA N-acyltransferases (Nat)"/>
    <property type="match status" value="1"/>
</dbReference>
<dbReference type="InterPro" id="IPR016181">
    <property type="entry name" value="Acyl_CoA_acyltransferase"/>
</dbReference>
<proteinExistence type="predicted"/>
<reference evidence="3 4" key="1">
    <citation type="submission" date="2023-01" db="EMBL/GenBank/DDBJ databases">
        <title>Analysis of 21 Apiospora genomes using comparative genomics revels a genus with tremendous synthesis potential of carbohydrate active enzymes and secondary metabolites.</title>
        <authorList>
            <person name="Sorensen T."/>
        </authorList>
    </citation>
    <scope>NUCLEOTIDE SEQUENCE [LARGE SCALE GENOMIC DNA]</scope>
    <source>
        <strain evidence="3 4">CBS 117206</strain>
    </source>
</reference>
<name>A0AAW0QJ25_9PEZI</name>
<evidence type="ECO:0000313" key="4">
    <source>
        <dbReference type="Proteomes" id="UP001392437"/>
    </source>
</evidence>
<dbReference type="Gene3D" id="3.40.630.30">
    <property type="match status" value="1"/>
</dbReference>
<gene>
    <name evidence="3" type="ORF">PG999_009391</name>
</gene>
<dbReference type="PANTHER" id="PTHR34815:SF2">
    <property type="entry name" value="N-ACETYLTRANSFERASE DOMAIN-CONTAINING PROTEIN"/>
    <property type="match status" value="1"/>
</dbReference>
<organism evidence="3 4">
    <name type="scientific">Apiospora kogelbergensis</name>
    <dbReference type="NCBI Taxonomy" id="1337665"/>
    <lineage>
        <taxon>Eukaryota</taxon>
        <taxon>Fungi</taxon>
        <taxon>Dikarya</taxon>
        <taxon>Ascomycota</taxon>
        <taxon>Pezizomycotina</taxon>
        <taxon>Sordariomycetes</taxon>
        <taxon>Xylariomycetidae</taxon>
        <taxon>Amphisphaeriales</taxon>
        <taxon>Apiosporaceae</taxon>
        <taxon>Apiospora</taxon>
    </lineage>
</organism>
<feature type="domain" description="LYC1 C-terminal" evidence="2">
    <location>
        <begin position="190"/>
        <end position="389"/>
    </location>
</feature>
<evidence type="ECO:0000259" key="2">
    <source>
        <dbReference type="Pfam" id="PF22998"/>
    </source>
</evidence>
<dbReference type="Proteomes" id="UP001392437">
    <property type="component" value="Unassembled WGS sequence"/>
</dbReference>
<dbReference type="InterPro" id="IPR053013">
    <property type="entry name" value="LAT"/>
</dbReference>
<sequence>MGSLPQTGLPDAESPDLVLTHPTQDEKLATWQLNSKEWKGALSEEDYLRREPYMETVPLSRDGGMQHWVLTTESTPEGSKRTVLSSCETLRKRVLVGDAAGQVKEGIVYGVGSVFTDPALRGNRYGARMLRELGKTLRNGAEPPGCLQQKPIASALWSDIGKQFYAKKGWPAYPSLHVSFAIPRDASTGDMEAARHARTITNNNLEAFCDLDEKLMRRKLAEPRSDGKTRFCFAPDYDIMRWHLYRDDVIARAIFKERGCTETKGAVAGPDGRRVWVLWTRNFGENPQDTSKNKLYILRLVIEDESTPAEDLAASFAGVMGKAHEYARDWNLGKIDLWNPTATISALIEASGLQSEIVERHVDSIPSMMWYGEEEGERVEWVANEKYCWN</sequence>
<feature type="region of interest" description="Disordered" evidence="1">
    <location>
        <begin position="1"/>
        <end position="21"/>
    </location>
</feature>
<evidence type="ECO:0000313" key="3">
    <source>
        <dbReference type="EMBL" id="KAK8106032.1"/>
    </source>
</evidence>
<evidence type="ECO:0000256" key="1">
    <source>
        <dbReference type="SAM" id="MobiDB-lite"/>
    </source>
</evidence>
<dbReference type="InterPro" id="IPR055100">
    <property type="entry name" value="GNAT_LYC1-like"/>
</dbReference>
<dbReference type="PANTHER" id="PTHR34815">
    <property type="entry name" value="LYSINE ACETYLTRANSFERASE"/>
    <property type="match status" value="1"/>
</dbReference>
<keyword evidence="4" id="KW-1185">Reference proteome</keyword>
<protein>
    <recommendedName>
        <fullName evidence="2">LYC1 C-terminal domain-containing protein</fullName>
    </recommendedName>
</protein>